<feature type="region of interest" description="Disordered" evidence="2">
    <location>
        <begin position="1"/>
        <end position="25"/>
    </location>
</feature>
<sequence>MDRRVRPAQAARHWPQGPAHLRTENPDALQAQRQARLGDGRQVPAVARGSAGDFGFFVANPETIAEQRANASAVCVGAAELWLGLRGEEQTFIRESVIHAAGAEKRIERLREKFRETRGQEVKVALELETAKWLAEHSDEKQQAGSAYASAGGKSRSTLINISAAEGWLDPSRGARPSPLRQALPSERSEPRGGHLAARRHLRAGG</sequence>
<feature type="region of interest" description="Disordered" evidence="2">
    <location>
        <begin position="168"/>
        <end position="206"/>
    </location>
</feature>
<protein>
    <submittedName>
        <fullName evidence="3">Uncharacterized protein</fullName>
    </submittedName>
</protein>
<gene>
    <name evidence="3" type="ORF">PCOR1329_LOCUS57384</name>
</gene>
<accession>A0ABN9VEQ2</accession>
<keyword evidence="1" id="KW-0175">Coiled coil</keyword>
<evidence type="ECO:0000313" key="3">
    <source>
        <dbReference type="EMBL" id="CAK0871607.1"/>
    </source>
</evidence>
<evidence type="ECO:0000256" key="1">
    <source>
        <dbReference type="SAM" id="Coils"/>
    </source>
</evidence>
<keyword evidence="4" id="KW-1185">Reference proteome</keyword>
<organism evidence="3 4">
    <name type="scientific">Prorocentrum cordatum</name>
    <dbReference type="NCBI Taxonomy" id="2364126"/>
    <lineage>
        <taxon>Eukaryota</taxon>
        <taxon>Sar</taxon>
        <taxon>Alveolata</taxon>
        <taxon>Dinophyceae</taxon>
        <taxon>Prorocentrales</taxon>
        <taxon>Prorocentraceae</taxon>
        <taxon>Prorocentrum</taxon>
    </lineage>
</organism>
<dbReference type="Proteomes" id="UP001189429">
    <property type="component" value="Unassembled WGS sequence"/>
</dbReference>
<evidence type="ECO:0000313" key="4">
    <source>
        <dbReference type="Proteomes" id="UP001189429"/>
    </source>
</evidence>
<feature type="coiled-coil region" evidence="1">
    <location>
        <begin position="93"/>
        <end position="120"/>
    </location>
</feature>
<reference evidence="3" key="1">
    <citation type="submission" date="2023-10" db="EMBL/GenBank/DDBJ databases">
        <authorList>
            <person name="Chen Y."/>
            <person name="Shah S."/>
            <person name="Dougan E. K."/>
            <person name="Thang M."/>
            <person name="Chan C."/>
        </authorList>
    </citation>
    <scope>NUCLEOTIDE SEQUENCE [LARGE SCALE GENOMIC DNA]</scope>
</reference>
<comment type="caution">
    <text evidence="3">The sequence shown here is derived from an EMBL/GenBank/DDBJ whole genome shotgun (WGS) entry which is preliminary data.</text>
</comment>
<dbReference type="EMBL" id="CAUYUJ010017088">
    <property type="protein sequence ID" value="CAK0871607.1"/>
    <property type="molecule type" value="Genomic_DNA"/>
</dbReference>
<name>A0ABN9VEQ2_9DINO</name>
<evidence type="ECO:0000256" key="2">
    <source>
        <dbReference type="SAM" id="MobiDB-lite"/>
    </source>
</evidence>
<proteinExistence type="predicted"/>
<feature type="compositionally biased region" description="Basic residues" evidence="2">
    <location>
        <begin position="197"/>
        <end position="206"/>
    </location>
</feature>